<comment type="caution">
    <text evidence="2">The sequence shown here is derived from an EMBL/GenBank/DDBJ whole genome shotgun (WGS) entry which is preliminary data.</text>
</comment>
<proteinExistence type="predicted"/>
<organism evidence="2 3">
    <name type="scientific">Funneliformis geosporum</name>
    <dbReference type="NCBI Taxonomy" id="1117311"/>
    <lineage>
        <taxon>Eukaryota</taxon>
        <taxon>Fungi</taxon>
        <taxon>Fungi incertae sedis</taxon>
        <taxon>Mucoromycota</taxon>
        <taxon>Glomeromycotina</taxon>
        <taxon>Glomeromycetes</taxon>
        <taxon>Glomerales</taxon>
        <taxon>Glomeraceae</taxon>
        <taxon>Funneliformis</taxon>
    </lineage>
</organism>
<feature type="region of interest" description="Disordered" evidence="1">
    <location>
        <begin position="34"/>
        <end position="60"/>
    </location>
</feature>
<reference evidence="2" key="1">
    <citation type="submission" date="2022-08" db="EMBL/GenBank/DDBJ databases">
        <authorList>
            <person name="Kallberg Y."/>
            <person name="Tangrot J."/>
            <person name="Rosling A."/>
        </authorList>
    </citation>
    <scope>NUCLEOTIDE SEQUENCE</scope>
    <source>
        <strain evidence="2">Wild A</strain>
    </source>
</reference>
<dbReference type="OrthoDB" id="2408542at2759"/>
<evidence type="ECO:0000313" key="3">
    <source>
        <dbReference type="Proteomes" id="UP001153678"/>
    </source>
</evidence>
<sequence>MSDQGNHKPPQGVKTSDYGTIKSEIIVTSAKESLQDSVQVAKKVPQMSSTSEPSNKDASFDTQEEVDLMNFDEDCSNFDLNNYATREADCNVQHISTIDQLLCDLDFGREVLFAKSNNVPEDELTHNKQTTSKPSEQVTHKEIPLKDNNKIRSPYKPTVIPPASSLIKEVQLSYPSRATNGTQPKGAIRTYIMKETHTASSSRVDEVVTKLASRSYSTKGTQTDVLVPATEMMYQKPRKRIIYSFVELLIYQFSPLTKELHNVVNERFSNAVIEYDLLQDSPQAKDNQPRHPGVLRGTIIPPKRYGRFGQAWDSRYENDRSTISPIRKHFESPSELSFLKECVVAHNRWIALLREKELRLSYIKDYIECKNMKWINTHMNLTNEHSENCLTYHMVNDQQIKANPHEKGVRFEEKDGH</sequence>
<protein>
    <submittedName>
        <fullName evidence="2">2739_t:CDS:1</fullName>
    </submittedName>
</protein>
<dbReference type="AlphaFoldDB" id="A0A9W4WRU3"/>
<name>A0A9W4WRU3_9GLOM</name>
<evidence type="ECO:0000256" key="1">
    <source>
        <dbReference type="SAM" id="MobiDB-lite"/>
    </source>
</evidence>
<accession>A0A9W4WRU3</accession>
<gene>
    <name evidence="2" type="ORF">FWILDA_LOCUS10174</name>
</gene>
<dbReference type="EMBL" id="CAMKVN010002559">
    <property type="protein sequence ID" value="CAI2181616.1"/>
    <property type="molecule type" value="Genomic_DNA"/>
</dbReference>
<keyword evidence="3" id="KW-1185">Reference proteome</keyword>
<dbReference type="Proteomes" id="UP001153678">
    <property type="component" value="Unassembled WGS sequence"/>
</dbReference>
<evidence type="ECO:0000313" key="2">
    <source>
        <dbReference type="EMBL" id="CAI2181616.1"/>
    </source>
</evidence>